<accession>A0A7V5PRZ5</accession>
<organism evidence="4">
    <name type="scientific">Caldithrix abyssi</name>
    <dbReference type="NCBI Taxonomy" id="187145"/>
    <lineage>
        <taxon>Bacteria</taxon>
        <taxon>Pseudomonadati</taxon>
        <taxon>Calditrichota</taxon>
        <taxon>Calditrichia</taxon>
        <taxon>Calditrichales</taxon>
        <taxon>Calditrichaceae</taxon>
        <taxon>Caldithrix</taxon>
    </lineage>
</organism>
<comment type="caution">
    <text evidence="4">The sequence shown here is derived from an EMBL/GenBank/DDBJ whole genome shotgun (WGS) entry which is preliminary data.</text>
</comment>
<dbReference type="Gene3D" id="2.40.50.140">
    <property type="entry name" value="Nucleic acid-binding proteins"/>
    <property type="match status" value="1"/>
</dbReference>
<dbReference type="SMART" id="SM00357">
    <property type="entry name" value="CSP"/>
    <property type="match status" value="1"/>
</dbReference>
<protein>
    <submittedName>
        <fullName evidence="4">Cold-shock protein</fullName>
    </submittedName>
</protein>
<evidence type="ECO:0000256" key="2">
    <source>
        <dbReference type="ARBA" id="ARBA00022490"/>
    </source>
</evidence>
<dbReference type="InterPro" id="IPR012340">
    <property type="entry name" value="NA-bd_OB-fold"/>
</dbReference>
<dbReference type="Pfam" id="PF00313">
    <property type="entry name" value="CSD"/>
    <property type="match status" value="1"/>
</dbReference>
<dbReference type="PANTHER" id="PTHR11544">
    <property type="entry name" value="COLD SHOCK DOMAIN CONTAINING PROTEINS"/>
    <property type="match status" value="1"/>
</dbReference>
<evidence type="ECO:0000259" key="3">
    <source>
        <dbReference type="PROSITE" id="PS51857"/>
    </source>
</evidence>
<evidence type="ECO:0000313" key="4">
    <source>
        <dbReference type="EMBL" id="HHJ53645.1"/>
    </source>
</evidence>
<reference evidence="4" key="1">
    <citation type="journal article" date="2020" name="mSystems">
        <title>Genome- and Community-Level Interaction Insights into Carbon Utilization and Element Cycling Functions of Hydrothermarchaeota in Hydrothermal Sediment.</title>
        <authorList>
            <person name="Zhou Z."/>
            <person name="Liu Y."/>
            <person name="Xu W."/>
            <person name="Pan J."/>
            <person name="Luo Z.H."/>
            <person name="Li M."/>
        </authorList>
    </citation>
    <scope>NUCLEOTIDE SEQUENCE [LARGE SCALE GENOMIC DNA]</scope>
    <source>
        <strain evidence="4">HyVt-527</strain>
    </source>
</reference>
<dbReference type="Proteomes" id="UP000886124">
    <property type="component" value="Unassembled WGS sequence"/>
</dbReference>
<dbReference type="EMBL" id="DROD01000676">
    <property type="protein sequence ID" value="HHJ53645.1"/>
    <property type="molecule type" value="Genomic_DNA"/>
</dbReference>
<feature type="domain" description="CSD" evidence="3">
    <location>
        <begin position="1"/>
        <end position="65"/>
    </location>
</feature>
<dbReference type="PRINTS" id="PR00050">
    <property type="entry name" value="COLDSHOCK"/>
</dbReference>
<dbReference type="InterPro" id="IPR050181">
    <property type="entry name" value="Cold_shock_domain"/>
</dbReference>
<dbReference type="InterPro" id="IPR002059">
    <property type="entry name" value="CSP_DNA-bd"/>
</dbReference>
<name>A0A7V5PRZ5_CALAY</name>
<keyword evidence="2" id="KW-0963">Cytoplasm</keyword>
<dbReference type="PIRSF" id="PIRSF002599">
    <property type="entry name" value="Cold_shock_A"/>
    <property type="match status" value="1"/>
</dbReference>
<dbReference type="AlphaFoldDB" id="A0A7V5PRZ5"/>
<dbReference type="FunFam" id="2.40.50.140:FF:000006">
    <property type="entry name" value="Cold shock protein CspC"/>
    <property type="match status" value="1"/>
</dbReference>
<dbReference type="InterPro" id="IPR011129">
    <property type="entry name" value="CSD"/>
</dbReference>
<proteinExistence type="predicted"/>
<dbReference type="SUPFAM" id="SSF50249">
    <property type="entry name" value="Nucleic acid-binding proteins"/>
    <property type="match status" value="1"/>
</dbReference>
<dbReference type="InterPro" id="IPR012156">
    <property type="entry name" value="Cold_shock_CspA"/>
</dbReference>
<gene>
    <name evidence="4" type="ORF">ENJ89_10655</name>
</gene>
<evidence type="ECO:0000256" key="1">
    <source>
        <dbReference type="ARBA" id="ARBA00004496"/>
    </source>
</evidence>
<dbReference type="GO" id="GO:0003676">
    <property type="term" value="F:nucleic acid binding"/>
    <property type="evidence" value="ECO:0007669"/>
    <property type="project" value="InterPro"/>
</dbReference>
<sequence>MEKGTVKWFNSSKGYGFITREEGDDVFVHYNAIEGTGYKTLEEGDQVEFEVGQGPKGLQAMHVSKI</sequence>
<dbReference type="PROSITE" id="PS51857">
    <property type="entry name" value="CSD_2"/>
    <property type="match status" value="1"/>
</dbReference>
<dbReference type="GO" id="GO:0005829">
    <property type="term" value="C:cytosol"/>
    <property type="evidence" value="ECO:0007669"/>
    <property type="project" value="UniProtKB-ARBA"/>
</dbReference>
<comment type="subcellular location">
    <subcellularLocation>
        <location evidence="1">Cytoplasm</location>
    </subcellularLocation>
</comment>
<dbReference type="CDD" id="cd04458">
    <property type="entry name" value="CSP_CDS"/>
    <property type="match status" value="1"/>
</dbReference>